<dbReference type="RefSeq" id="WP_131236027.1">
    <property type="nucleotide sequence ID" value="NZ_SJTH01000003.1"/>
</dbReference>
<keyword evidence="3" id="KW-1185">Reference proteome</keyword>
<name>A0A4R1AZ75_9BACI</name>
<dbReference type="InterPro" id="IPR029066">
    <property type="entry name" value="PLP-binding_barrel"/>
</dbReference>
<dbReference type="Proteomes" id="UP000293846">
    <property type="component" value="Unassembled WGS sequence"/>
</dbReference>
<gene>
    <name evidence="2" type="ORF">E0Y62_03320</name>
</gene>
<dbReference type="InterPro" id="IPR001608">
    <property type="entry name" value="Ala_racemase_N"/>
</dbReference>
<dbReference type="AlphaFoldDB" id="A0A4R1AZ75"/>
<dbReference type="EMBL" id="SJTH01000003">
    <property type="protein sequence ID" value="TCJ05715.1"/>
    <property type="molecule type" value="Genomic_DNA"/>
</dbReference>
<reference evidence="2 3" key="1">
    <citation type="submission" date="2019-03" db="EMBL/GenBank/DDBJ databases">
        <authorList>
            <person name="Jensen L."/>
            <person name="Storgaard J."/>
            <person name="Sulaj E."/>
            <person name="Schramm A."/>
            <person name="Marshall I.P.G."/>
        </authorList>
    </citation>
    <scope>NUCLEOTIDE SEQUENCE [LARGE SCALE GENOMIC DNA]</scope>
    <source>
        <strain evidence="2 3">2017H2G3</strain>
    </source>
</reference>
<dbReference type="GO" id="GO:0036088">
    <property type="term" value="P:D-serine catabolic process"/>
    <property type="evidence" value="ECO:0007669"/>
    <property type="project" value="TreeGrafter"/>
</dbReference>
<sequence>MLSKELLKEISLPALLLDIDAFDENCKKIAEKANRKTIRIATKSIRSVSLLRRILQSNQIFKGLMSFTPQESIFLSEKGFDDILLGYPCWDMDALIKIAKINQTEKKIILMVDSFEHIDHLQRIALKTSGKFYVCIDVDMSTAFANLHFGVRRSPLNNDEIVLQLAKKIQQSSKLKLIGIMGYEAQIAGVSDRMPSQYLKNTFISYLKKKSIPEIAVRRTKVIQRLKDEGIPLSLVNGGGTGSLLTTTLEDYVTEVTVGSGFYSPLLFDYYQSFNYKPSLFFALPIVRKPAPNIYTCLGGGYIASGAVGKDKMPKPVYPVGGKLLPLEGAGEVQTPVYYENLSLDIGDAIVFRAAKAGEICERFKEIICISNQQIVYRFDTYRGEGECFL</sequence>
<evidence type="ECO:0000313" key="2">
    <source>
        <dbReference type="EMBL" id="TCJ05715.1"/>
    </source>
</evidence>
<dbReference type="PANTHER" id="PTHR28004">
    <property type="entry name" value="ZGC:162816-RELATED"/>
    <property type="match status" value="1"/>
</dbReference>
<dbReference type="GO" id="GO:0008721">
    <property type="term" value="F:D-serine ammonia-lyase activity"/>
    <property type="evidence" value="ECO:0007669"/>
    <property type="project" value="TreeGrafter"/>
</dbReference>
<dbReference type="Gene3D" id="3.20.20.10">
    <property type="entry name" value="Alanine racemase"/>
    <property type="match status" value="1"/>
</dbReference>
<dbReference type="InterPro" id="IPR051466">
    <property type="entry name" value="D-amino_acid_metab_enzyme"/>
</dbReference>
<organism evidence="2 3">
    <name type="scientific">Cytobacillus praedii</name>
    <dbReference type="NCBI Taxonomy" id="1742358"/>
    <lineage>
        <taxon>Bacteria</taxon>
        <taxon>Bacillati</taxon>
        <taxon>Bacillota</taxon>
        <taxon>Bacilli</taxon>
        <taxon>Bacillales</taxon>
        <taxon>Bacillaceae</taxon>
        <taxon>Cytobacillus</taxon>
    </lineage>
</organism>
<dbReference type="Pfam" id="PF01168">
    <property type="entry name" value="Ala_racemase_N"/>
    <property type="match status" value="1"/>
</dbReference>
<feature type="domain" description="Alanine racemase N-terminal" evidence="1">
    <location>
        <begin position="18"/>
        <end position="263"/>
    </location>
</feature>
<dbReference type="CDD" id="cd06813">
    <property type="entry name" value="PLPDE_III_DSD_D-TA_like_2"/>
    <property type="match status" value="1"/>
</dbReference>
<protein>
    <submittedName>
        <fullName evidence="2">Amino acid deaminase/aldolase</fullName>
    </submittedName>
</protein>
<comment type="caution">
    <text evidence="2">The sequence shown here is derived from an EMBL/GenBank/DDBJ whole genome shotgun (WGS) entry which is preliminary data.</text>
</comment>
<dbReference type="PANTHER" id="PTHR28004:SF2">
    <property type="entry name" value="D-SERINE DEHYDRATASE"/>
    <property type="match status" value="1"/>
</dbReference>
<evidence type="ECO:0000313" key="3">
    <source>
        <dbReference type="Proteomes" id="UP000293846"/>
    </source>
</evidence>
<dbReference type="OrthoDB" id="2445260at2"/>
<dbReference type="SUPFAM" id="SSF51419">
    <property type="entry name" value="PLP-binding barrel"/>
    <property type="match status" value="1"/>
</dbReference>
<proteinExistence type="predicted"/>
<evidence type="ECO:0000259" key="1">
    <source>
        <dbReference type="Pfam" id="PF01168"/>
    </source>
</evidence>
<accession>A0A4R1AZ75</accession>
<dbReference type="STRING" id="1742358.GCA_001439605_03422"/>